<dbReference type="SUPFAM" id="SSF48452">
    <property type="entry name" value="TPR-like"/>
    <property type="match status" value="1"/>
</dbReference>
<dbReference type="KEGG" id="tum:CBW65_14455"/>
<dbReference type="Proteomes" id="UP000195437">
    <property type="component" value="Chromosome"/>
</dbReference>
<keyword evidence="2" id="KW-1185">Reference proteome</keyword>
<dbReference type="OrthoDB" id="2425016at2"/>
<sequence length="219" mass="25828">MQHNELLKEIRSLCGQNKVFEVEGLLEEALTRDKTNIDLWLRLARLQLDLHVCDYEKCLECLDHAHEADPGHPYPLLLMAYVHEYYFAGIDSILFHKLMNFAARTEQKDVQSMLVYMASWHCHDEDGAQREKMLRDSIVLYPDHAQHYLVLSWRYDATDRHAEALEMKKLAFPHIRAIDDLLYENWDCTDYEALIDEHIRGTLTTKENYDSLFREVNGT</sequence>
<dbReference type="AlphaFoldDB" id="A0A1Y0IRJ6"/>
<dbReference type="EMBL" id="CP021434">
    <property type="protein sequence ID" value="ARU62075.1"/>
    <property type="molecule type" value="Genomic_DNA"/>
</dbReference>
<dbReference type="RefSeq" id="WP_087457440.1">
    <property type="nucleotide sequence ID" value="NZ_CP021434.1"/>
</dbReference>
<name>A0A1Y0IRJ6_9BACL</name>
<proteinExistence type="predicted"/>
<dbReference type="InterPro" id="IPR011990">
    <property type="entry name" value="TPR-like_helical_dom_sf"/>
</dbReference>
<dbReference type="Gene3D" id="1.25.40.10">
    <property type="entry name" value="Tetratricopeptide repeat domain"/>
    <property type="match status" value="1"/>
</dbReference>
<protein>
    <recommendedName>
        <fullName evidence="3">Tetratricopeptide repeat protein</fullName>
    </recommendedName>
</protein>
<gene>
    <name evidence="1" type="ORF">CBW65_14455</name>
</gene>
<organism evidence="1 2">
    <name type="scientific">Tumebacillus avium</name>
    <dbReference type="NCBI Taxonomy" id="1903704"/>
    <lineage>
        <taxon>Bacteria</taxon>
        <taxon>Bacillati</taxon>
        <taxon>Bacillota</taxon>
        <taxon>Bacilli</taxon>
        <taxon>Bacillales</taxon>
        <taxon>Alicyclobacillaceae</taxon>
        <taxon>Tumebacillus</taxon>
    </lineage>
</organism>
<accession>A0A1Y0IRJ6</accession>
<evidence type="ECO:0000313" key="2">
    <source>
        <dbReference type="Proteomes" id="UP000195437"/>
    </source>
</evidence>
<evidence type="ECO:0000313" key="1">
    <source>
        <dbReference type="EMBL" id="ARU62075.1"/>
    </source>
</evidence>
<reference evidence="2" key="1">
    <citation type="submission" date="2017-05" db="EMBL/GenBank/DDBJ databases">
        <authorList>
            <person name="Sung H."/>
        </authorList>
    </citation>
    <scope>NUCLEOTIDE SEQUENCE [LARGE SCALE GENOMIC DNA]</scope>
    <source>
        <strain evidence="2">AR23208</strain>
    </source>
</reference>
<evidence type="ECO:0008006" key="3">
    <source>
        <dbReference type="Google" id="ProtNLM"/>
    </source>
</evidence>